<keyword evidence="4" id="KW-1185">Reference proteome</keyword>
<sequence>MIEANRIPAPARPLGLLAALLLCTALTACGGDGDSGTPSTGTPGGTTPTAPAVKPAGVKCAP</sequence>
<evidence type="ECO:0000313" key="3">
    <source>
        <dbReference type="EMBL" id="RZT36468.1"/>
    </source>
</evidence>
<dbReference type="PROSITE" id="PS51257">
    <property type="entry name" value="PROKAR_LIPOPROTEIN"/>
    <property type="match status" value="1"/>
</dbReference>
<evidence type="ECO:0000256" key="2">
    <source>
        <dbReference type="SAM" id="SignalP"/>
    </source>
</evidence>
<comment type="caution">
    <text evidence="3">The sequence shown here is derived from an EMBL/GenBank/DDBJ whole genome shotgun (WGS) entry which is preliminary data.</text>
</comment>
<feature type="signal peptide" evidence="2">
    <location>
        <begin position="1"/>
        <end position="30"/>
    </location>
</feature>
<dbReference type="RefSeq" id="WP_130392741.1">
    <property type="nucleotide sequence ID" value="NZ_SGXM01000005.1"/>
</dbReference>
<name>A0A4Q7RU39_9BURK</name>
<dbReference type="Proteomes" id="UP000291078">
    <property type="component" value="Unassembled WGS sequence"/>
</dbReference>
<evidence type="ECO:0000256" key="1">
    <source>
        <dbReference type="SAM" id="MobiDB-lite"/>
    </source>
</evidence>
<keyword evidence="2" id="KW-0732">Signal</keyword>
<proteinExistence type="predicted"/>
<gene>
    <name evidence="3" type="ORF">EV147_3789</name>
</gene>
<protein>
    <submittedName>
        <fullName evidence="3">Uncharacterized protein</fullName>
    </submittedName>
</protein>
<dbReference type="AlphaFoldDB" id="A0A4Q7RU39"/>
<feature type="chain" id="PRO_5020750178" evidence="2">
    <location>
        <begin position="31"/>
        <end position="62"/>
    </location>
</feature>
<dbReference type="EMBL" id="SGXM01000005">
    <property type="protein sequence ID" value="RZT36468.1"/>
    <property type="molecule type" value="Genomic_DNA"/>
</dbReference>
<organism evidence="3 4">
    <name type="scientific">Cupriavidus agavae</name>
    <dbReference type="NCBI Taxonomy" id="1001822"/>
    <lineage>
        <taxon>Bacteria</taxon>
        <taxon>Pseudomonadati</taxon>
        <taxon>Pseudomonadota</taxon>
        <taxon>Betaproteobacteria</taxon>
        <taxon>Burkholderiales</taxon>
        <taxon>Burkholderiaceae</taxon>
        <taxon>Cupriavidus</taxon>
    </lineage>
</organism>
<feature type="region of interest" description="Disordered" evidence="1">
    <location>
        <begin position="32"/>
        <end position="62"/>
    </location>
</feature>
<accession>A0A4Q7RU39</accession>
<evidence type="ECO:0000313" key="4">
    <source>
        <dbReference type="Proteomes" id="UP000291078"/>
    </source>
</evidence>
<reference evidence="3 4" key="1">
    <citation type="journal article" date="2015" name="Stand. Genomic Sci.">
        <title>Genomic Encyclopedia of Bacterial and Archaeal Type Strains, Phase III: the genomes of soil and plant-associated and newly described type strains.</title>
        <authorList>
            <person name="Whitman W.B."/>
            <person name="Woyke T."/>
            <person name="Klenk H.P."/>
            <person name="Zhou Y."/>
            <person name="Lilburn T.G."/>
            <person name="Beck B.J."/>
            <person name="De Vos P."/>
            <person name="Vandamme P."/>
            <person name="Eisen J.A."/>
            <person name="Garrity G."/>
            <person name="Hugenholtz P."/>
            <person name="Kyrpides N.C."/>
        </authorList>
    </citation>
    <scope>NUCLEOTIDE SEQUENCE [LARGE SCALE GENOMIC DNA]</scope>
    <source>
        <strain evidence="3 4">ASC-9842</strain>
    </source>
</reference>